<dbReference type="EMBL" id="ML170603">
    <property type="protein sequence ID" value="TDL13467.1"/>
    <property type="molecule type" value="Genomic_DNA"/>
</dbReference>
<dbReference type="VEuPathDB" id="FungiDB:BD410DRAFT_846923"/>
<accession>A0A4Y7PGS0</accession>
<evidence type="ECO:0000313" key="3">
    <source>
        <dbReference type="EMBL" id="TDL13560.1"/>
    </source>
</evidence>
<proteinExistence type="predicted"/>
<reference evidence="3 4" key="1">
    <citation type="submission" date="2018-06" db="EMBL/GenBank/DDBJ databases">
        <title>A transcriptomic atlas of mushroom development highlights an independent origin of complex multicellularity.</title>
        <authorList>
            <consortium name="DOE Joint Genome Institute"/>
            <person name="Krizsan K."/>
            <person name="Almasi E."/>
            <person name="Merenyi Z."/>
            <person name="Sahu N."/>
            <person name="Viragh M."/>
            <person name="Koszo T."/>
            <person name="Mondo S."/>
            <person name="Kiss B."/>
            <person name="Balint B."/>
            <person name="Kues U."/>
            <person name="Barry K."/>
            <person name="Hegedus J.C."/>
            <person name="Henrissat B."/>
            <person name="Johnson J."/>
            <person name="Lipzen A."/>
            <person name="Ohm R."/>
            <person name="Nagy I."/>
            <person name="Pangilinan J."/>
            <person name="Yan J."/>
            <person name="Xiong Y."/>
            <person name="Grigoriev I.V."/>
            <person name="Hibbett D.S."/>
            <person name="Nagy L.G."/>
        </authorList>
    </citation>
    <scope>NUCLEOTIDE SEQUENCE [LARGE SCALE GENOMIC DNA]</scope>
    <source>
        <strain evidence="3 4">SZMC22713</strain>
    </source>
</reference>
<name>A0A4Y7PGS0_9AGAM</name>
<protein>
    <submittedName>
        <fullName evidence="3">Uncharacterized protein</fullName>
    </submittedName>
</protein>
<dbReference type="VEuPathDB" id="FungiDB:BD410DRAFT_810435"/>
<dbReference type="AlphaFoldDB" id="A0A4Y7PGS0"/>
<evidence type="ECO:0000256" key="1">
    <source>
        <dbReference type="SAM" id="MobiDB-lite"/>
    </source>
</evidence>
<dbReference type="Proteomes" id="UP000294933">
    <property type="component" value="Unassembled WGS sequence"/>
</dbReference>
<sequence length="327" mass="36208">MARANDYNHIRAIFEQWVAAGRKTFQAMPLGQSHPEAKAGWRLNMTEVMEEIEKVLPGLQDRAGLENDLAAINNWEQQLAQLDMEDVVNALLCEDTVTDDIPGVPDVTVDTEEQSLPGTVPTFTTGTKPPVFLKLIPTGRPGSYHPASYDRVDTDLDGEQSTFIAHTFHRVSAVPERSEPAGAHNASRPVQGVRKCSHTVLSSGSVDSGEDDIVFIKRKVSSPGTRQPVPQLHHSAMAEVPTGTTKQHDVIIIPDSDSDGETTEWNRRREMRECRRVESAAGHALDEAGDALERAVQDFQIKKRTYLETVDSTNKAIANYFLQHHLN</sequence>
<keyword evidence="4" id="KW-1185">Reference proteome</keyword>
<evidence type="ECO:0000313" key="2">
    <source>
        <dbReference type="EMBL" id="TDL13467.1"/>
    </source>
</evidence>
<organism evidence="3 4">
    <name type="scientific">Rickenella mellea</name>
    <dbReference type="NCBI Taxonomy" id="50990"/>
    <lineage>
        <taxon>Eukaryota</taxon>
        <taxon>Fungi</taxon>
        <taxon>Dikarya</taxon>
        <taxon>Basidiomycota</taxon>
        <taxon>Agaricomycotina</taxon>
        <taxon>Agaricomycetes</taxon>
        <taxon>Hymenochaetales</taxon>
        <taxon>Rickenellaceae</taxon>
        <taxon>Rickenella</taxon>
    </lineage>
</organism>
<evidence type="ECO:0000313" key="4">
    <source>
        <dbReference type="Proteomes" id="UP000294933"/>
    </source>
</evidence>
<gene>
    <name evidence="3" type="ORF">BD410DRAFT_810435</name>
    <name evidence="2" type="ORF">BD410DRAFT_846923</name>
</gene>
<feature type="region of interest" description="Disordered" evidence="1">
    <location>
        <begin position="175"/>
        <end position="194"/>
    </location>
</feature>
<dbReference type="EMBL" id="ML170550">
    <property type="protein sequence ID" value="TDL13560.1"/>
    <property type="molecule type" value="Genomic_DNA"/>
</dbReference>